<reference evidence="8 9" key="1">
    <citation type="submission" date="2024-01" db="EMBL/GenBank/DDBJ databases">
        <title>A draft genome for a cacao thread blight-causing isolate of Paramarasmius palmivorus.</title>
        <authorList>
            <person name="Baruah I.K."/>
            <person name="Bukari Y."/>
            <person name="Amoako-Attah I."/>
            <person name="Meinhardt L.W."/>
            <person name="Bailey B.A."/>
            <person name="Cohen S.P."/>
        </authorList>
    </citation>
    <scope>NUCLEOTIDE SEQUENCE [LARGE SCALE GENOMIC DNA]</scope>
    <source>
        <strain evidence="8 9">GH-12</strain>
    </source>
</reference>
<dbReference type="EC" id="5.1.3.15" evidence="3 5"/>
<comment type="similarity">
    <text evidence="2 5">Belongs to the glucose-6-phosphate 1-epimerase family.</text>
</comment>
<keyword evidence="9" id="KW-1185">Reference proteome</keyword>
<feature type="binding site" evidence="7">
    <location>
        <position position="89"/>
    </location>
    <ligand>
        <name>substrate</name>
    </ligand>
</feature>
<dbReference type="GO" id="GO:0030246">
    <property type="term" value="F:carbohydrate binding"/>
    <property type="evidence" value="ECO:0007669"/>
    <property type="project" value="UniProtKB-UniRule"/>
</dbReference>
<dbReference type="PIRSF" id="PIRSF016020">
    <property type="entry name" value="PHexose_mutarotase"/>
    <property type="match status" value="1"/>
</dbReference>
<evidence type="ECO:0000313" key="8">
    <source>
        <dbReference type="EMBL" id="KAK7058955.1"/>
    </source>
</evidence>
<sequence length="302" mass="33494">MPIQQLADRVILKHPKGSSAEVLLYGATVISWKSGDNRNPEPSERLFVSSKAVLDGSKPVRGGIPVVFPCFGAPTHPDHKDLSQHGFARSETWKWDSQVMDNDAGVSIRLVLDPSPKVAGVYKKQFRLYYVVTLAEHQLSTDLHVKNTSASEAFPPEPLEFQALFHNYVRGPSNELLVTPLQGLQYKDKTDASFEGFKTETRAGVDVKKFTDSVYANAPQHYEVIWPGGGLAIKPTNLKDVVVWNPQAEAGSKMADMEDGGWNKFVCVEPGYVQGFAQVKPGETWVGQQVLSVIHEERRLHI</sequence>
<dbReference type="InterPro" id="IPR014718">
    <property type="entry name" value="GH-type_carb-bd"/>
</dbReference>
<feature type="active site" evidence="6">
    <location>
        <position position="166"/>
    </location>
</feature>
<dbReference type="PANTHER" id="PTHR11122">
    <property type="entry name" value="APOSPORY-ASSOCIATED PROTEIN C-RELATED"/>
    <property type="match status" value="1"/>
</dbReference>
<keyword evidence="4 5" id="KW-0413">Isomerase</keyword>
<dbReference type="InterPro" id="IPR011013">
    <property type="entry name" value="Gal_mutarotase_sf_dom"/>
</dbReference>
<accession>A0AAW0E6P2</accession>
<dbReference type="AlphaFoldDB" id="A0AAW0E6P2"/>
<dbReference type="GO" id="GO:0005737">
    <property type="term" value="C:cytoplasm"/>
    <property type="evidence" value="ECO:0007669"/>
    <property type="project" value="TreeGrafter"/>
</dbReference>
<evidence type="ECO:0000256" key="1">
    <source>
        <dbReference type="ARBA" id="ARBA00001096"/>
    </source>
</evidence>
<comment type="catalytic activity">
    <reaction evidence="1">
        <text>alpha-D-glucose 6-phosphate = beta-D-glucose 6-phosphate</text>
        <dbReference type="Rhea" id="RHEA:16249"/>
        <dbReference type="ChEBI" id="CHEBI:58225"/>
        <dbReference type="ChEBI" id="CHEBI:58247"/>
        <dbReference type="EC" id="5.1.3.15"/>
    </reaction>
</comment>
<evidence type="ECO:0000256" key="6">
    <source>
        <dbReference type="PIRSR" id="PIRSR016020-1"/>
    </source>
</evidence>
<protein>
    <recommendedName>
        <fullName evidence="3 5">Glucose-6-phosphate 1-epimerase</fullName>
        <ecNumber evidence="3 5">5.1.3.15</ecNumber>
    </recommendedName>
</protein>
<evidence type="ECO:0000256" key="3">
    <source>
        <dbReference type="ARBA" id="ARBA00012083"/>
    </source>
</evidence>
<feature type="binding site" evidence="7">
    <location>
        <position position="61"/>
    </location>
    <ligand>
        <name>substrate</name>
    </ligand>
</feature>
<evidence type="ECO:0000256" key="7">
    <source>
        <dbReference type="PIRSR" id="PIRSR016020-2"/>
    </source>
</evidence>
<dbReference type="EMBL" id="JAYKXP010000004">
    <property type="protein sequence ID" value="KAK7058955.1"/>
    <property type="molecule type" value="Genomic_DNA"/>
</dbReference>
<evidence type="ECO:0000256" key="4">
    <source>
        <dbReference type="ARBA" id="ARBA00023235"/>
    </source>
</evidence>
<dbReference type="InterPro" id="IPR025532">
    <property type="entry name" value="G6P_1-epimerase"/>
</dbReference>
<evidence type="ECO:0000256" key="2">
    <source>
        <dbReference type="ARBA" id="ARBA00005866"/>
    </source>
</evidence>
<feature type="binding site" evidence="7">
    <location>
        <position position="84"/>
    </location>
    <ligand>
        <name>substrate</name>
    </ligand>
</feature>
<comment type="function">
    <text evidence="5">Catalyzes the interconversion between the alpha and beta anomers from at least three hexose 6-phosphate sugars (Glc6P, Gal6P, and Man6P).</text>
</comment>
<dbReference type="Gene3D" id="2.70.98.10">
    <property type="match status" value="1"/>
</dbReference>
<gene>
    <name evidence="8" type="ORF">VNI00_001579</name>
</gene>
<name>A0AAW0E6P2_9AGAR</name>
<evidence type="ECO:0000256" key="5">
    <source>
        <dbReference type="PIRNR" id="PIRNR016020"/>
    </source>
</evidence>
<feature type="active site" evidence="6">
    <location>
        <position position="269"/>
    </location>
</feature>
<organism evidence="8 9">
    <name type="scientific">Paramarasmius palmivorus</name>
    <dbReference type="NCBI Taxonomy" id="297713"/>
    <lineage>
        <taxon>Eukaryota</taxon>
        <taxon>Fungi</taxon>
        <taxon>Dikarya</taxon>
        <taxon>Basidiomycota</taxon>
        <taxon>Agaricomycotina</taxon>
        <taxon>Agaricomycetes</taxon>
        <taxon>Agaricomycetidae</taxon>
        <taxon>Agaricales</taxon>
        <taxon>Marasmiineae</taxon>
        <taxon>Marasmiaceae</taxon>
        <taxon>Paramarasmius</taxon>
    </lineage>
</organism>
<proteinExistence type="inferred from homology"/>
<dbReference type="PANTHER" id="PTHR11122:SF13">
    <property type="entry name" value="GLUCOSE-6-PHOSPHATE 1-EPIMERASE"/>
    <property type="match status" value="1"/>
</dbReference>
<dbReference type="InterPro" id="IPR008183">
    <property type="entry name" value="Aldose_1/G6P_1-epimerase"/>
</dbReference>
<dbReference type="Proteomes" id="UP001383192">
    <property type="component" value="Unassembled WGS sequence"/>
</dbReference>
<evidence type="ECO:0000313" key="9">
    <source>
        <dbReference type="Proteomes" id="UP001383192"/>
    </source>
</evidence>
<dbReference type="GO" id="GO:0047938">
    <property type="term" value="F:glucose-6-phosphate 1-epimerase activity"/>
    <property type="evidence" value="ECO:0007669"/>
    <property type="project" value="UniProtKB-UniRule"/>
</dbReference>
<dbReference type="GO" id="GO:0005975">
    <property type="term" value="P:carbohydrate metabolic process"/>
    <property type="evidence" value="ECO:0007669"/>
    <property type="project" value="InterPro"/>
</dbReference>
<comment type="caution">
    <text evidence="8">The sequence shown here is derived from an EMBL/GenBank/DDBJ whole genome shotgun (WGS) entry which is preliminary data.</text>
</comment>
<dbReference type="CDD" id="cd09020">
    <property type="entry name" value="D-hex-6-P-epi_like"/>
    <property type="match status" value="1"/>
</dbReference>
<dbReference type="Pfam" id="PF01263">
    <property type="entry name" value="Aldose_epim"/>
    <property type="match status" value="1"/>
</dbReference>
<dbReference type="SUPFAM" id="SSF74650">
    <property type="entry name" value="Galactose mutarotase-like"/>
    <property type="match status" value="1"/>
</dbReference>